<reference evidence="1" key="1">
    <citation type="submission" date="2019-03" db="EMBL/GenBank/DDBJ databases">
        <title>Single cell metagenomics reveals metabolic interactions within the superorganism composed of flagellate Streblomastix strix and complex community of Bacteroidetes bacteria on its surface.</title>
        <authorList>
            <person name="Treitli S.C."/>
            <person name="Kolisko M."/>
            <person name="Husnik F."/>
            <person name="Keeling P."/>
            <person name="Hampl V."/>
        </authorList>
    </citation>
    <scope>NUCLEOTIDE SEQUENCE</scope>
    <source>
        <strain evidence="1">STM</strain>
    </source>
</reference>
<dbReference type="EMBL" id="SNRY01000055">
    <property type="protein sequence ID" value="KAA6349055.1"/>
    <property type="molecule type" value="Genomic_DNA"/>
</dbReference>
<accession>A0A5J4SSA4</accession>
<comment type="caution">
    <text evidence="1">The sequence shown here is derived from an EMBL/GenBank/DDBJ whole genome shotgun (WGS) entry which is preliminary data.</text>
</comment>
<gene>
    <name evidence="1" type="ORF">EZS27_003518</name>
    <name evidence="2" type="ORF">EZS27_003537</name>
</gene>
<organism evidence="1">
    <name type="scientific">termite gut metagenome</name>
    <dbReference type="NCBI Taxonomy" id="433724"/>
    <lineage>
        <taxon>unclassified sequences</taxon>
        <taxon>metagenomes</taxon>
        <taxon>organismal metagenomes</taxon>
    </lineage>
</organism>
<protein>
    <submittedName>
        <fullName evidence="1">Uncharacterized protein</fullName>
    </submittedName>
</protein>
<name>A0A5J4SSA4_9ZZZZ</name>
<sequence>MLDDLKVFKSLFSTNDAFVEHVVQSIYFFEPAIVQYQTKVIFMCSVSTEISSELWLHDCNV</sequence>
<evidence type="ECO:0000313" key="2">
    <source>
        <dbReference type="EMBL" id="KAA6349055.1"/>
    </source>
</evidence>
<evidence type="ECO:0000313" key="1">
    <source>
        <dbReference type="EMBL" id="KAA6349036.1"/>
    </source>
</evidence>
<proteinExistence type="predicted"/>
<dbReference type="AlphaFoldDB" id="A0A5J4SSA4"/>
<dbReference type="EMBL" id="SNRY01000055">
    <property type="protein sequence ID" value="KAA6349036.1"/>
    <property type="molecule type" value="Genomic_DNA"/>
</dbReference>